<sequence length="336" mass="37148">MEEVVVEDLFDRLPDSLIFIIFNSVSDVKTLIRCRSVSKRFNSLVPETESLSLRVDRVISSSTFFDDDDSSPFLDFFKSIVQSIQGLLNFDLGDDDEETDVQNCYSPGQILSGFERIRRLEIELPSGDLQMEKGVLVKWRAEFGTTLKNCVILGFRIGNSDEDSDSDLDLEQGMKTVVVWTISALIAASARHYLLRDVVAEGMERLVLKDAEGEGTLVMEEDGLREWSRSAAAEAEVEVGGGGDGGWEGRRTVLPSVRMRMRHQRKLRLESGAWIQSATLVVVRPSSGGGSDDVAVEEEEKGDGEMAMAAYGGGAYEDVVGALLKTRSYSLEMNSF</sequence>
<dbReference type="Pfam" id="PF12937">
    <property type="entry name" value="F-box-like"/>
    <property type="match status" value="1"/>
</dbReference>
<feature type="domain" description="F-box" evidence="1">
    <location>
        <begin position="13"/>
        <end position="54"/>
    </location>
</feature>
<dbReference type="PANTHER" id="PTHR31215">
    <property type="entry name" value="OS05G0510400 PROTEIN-RELATED"/>
    <property type="match status" value="1"/>
</dbReference>
<dbReference type="SUPFAM" id="SSF81383">
    <property type="entry name" value="F-box domain"/>
    <property type="match status" value="1"/>
</dbReference>
<dbReference type="InterPro" id="IPR001810">
    <property type="entry name" value="F-box_dom"/>
</dbReference>
<evidence type="ECO:0000313" key="3">
    <source>
        <dbReference type="Proteomes" id="UP001497516"/>
    </source>
</evidence>
<dbReference type="Proteomes" id="UP001497516">
    <property type="component" value="Chromosome 6"/>
</dbReference>
<accession>A0AAV2FHX6</accession>
<dbReference type="CDD" id="cd09917">
    <property type="entry name" value="F-box_SF"/>
    <property type="match status" value="1"/>
</dbReference>
<name>A0AAV2FHX6_9ROSI</name>
<protein>
    <recommendedName>
        <fullName evidence="1">F-box domain-containing protein</fullName>
    </recommendedName>
</protein>
<dbReference type="EMBL" id="OZ034819">
    <property type="protein sequence ID" value="CAL1397833.1"/>
    <property type="molecule type" value="Genomic_DNA"/>
</dbReference>
<organism evidence="2 3">
    <name type="scientific">Linum trigynum</name>
    <dbReference type="NCBI Taxonomy" id="586398"/>
    <lineage>
        <taxon>Eukaryota</taxon>
        <taxon>Viridiplantae</taxon>
        <taxon>Streptophyta</taxon>
        <taxon>Embryophyta</taxon>
        <taxon>Tracheophyta</taxon>
        <taxon>Spermatophyta</taxon>
        <taxon>Magnoliopsida</taxon>
        <taxon>eudicotyledons</taxon>
        <taxon>Gunneridae</taxon>
        <taxon>Pentapetalae</taxon>
        <taxon>rosids</taxon>
        <taxon>fabids</taxon>
        <taxon>Malpighiales</taxon>
        <taxon>Linaceae</taxon>
        <taxon>Linum</taxon>
    </lineage>
</organism>
<evidence type="ECO:0000313" key="2">
    <source>
        <dbReference type="EMBL" id="CAL1397833.1"/>
    </source>
</evidence>
<dbReference type="InterPro" id="IPR036047">
    <property type="entry name" value="F-box-like_dom_sf"/>
</dbReference>
<gene>
    <name evidence="2" type="ORF">LTRI10_LOCUS38101</name>
</gene>
<evidence type="ECO:0000259" key="1">
    <source>
        <dbReference type="SMART" id="SM00256"/>
    </source>
</evidence>
<proteinExistence type="predicted"/>
<reference evidence="2 3" key="1">
    <citation type="submission" date="2024-04" db="EMBL/GenBank/DDBJ databases">
        <authorList>
            <person name="Fracassetti M."/>
        </authorList>
    </citation>
    <scope>NUCLEOTIDE SEQUENCE [LARGE SCALE GENOMIC DNA]</scope>
</reference>
<dbReference type="SMART" id="SM00256">
    <property type="entry name" value="FBOX"/>
    <property type="match status" value="1"/>
</dbReference>
<dbReference type="Gene3D" id="1.20.1280.50">
    <property type="match status" value="1"/>
</dbReference>
<keyword evidence="3" id="KW-1185">Reference proteome</keyword>
<dbReference type="InterPro" id="IPR044809">
    <property type="entry name" value="AUF1-like"/>
</dbReference>
<dbReference type="AlphaFoldDB" id="A0AAV2FHX6"/>